<dbReference type="SUPFAM" id="SSF52540">
    <property type="entry name" value="P-loop containing nucleoside triphosphate hydrolases"/>
    <property type="match status" value="1"/>
</dbReference>
<dbReference type="InterPro" id="IPR011527">
    <property type="entry name" value="ABC1_TM_dom"/>
</dbReference>
<evidence type="ECO:0000313" key="12">
    <source>
        <dbReference type="EMBL" id="WAA13328.1"/>
    </source>
</evidence>
<dbReference type="PANTHER" id="PTHR43394">
    <property type="entry name" value="ATP-DEPENDENT PERMEASE MDL1, MITOCHONDRIAL"/>
    <property type="match status" value="1"/>
</dbReference>
<keyword evidence="8 9" id="KW-0472">Membrane</keyword>
<dbReference type="PROSITE" id="PS00211">
    <property type="entry name" value="ABC_TRANSPORTER_1"/>
    <property type="match status" value="1"/>
</dbReference>
<dbReference type="Pfam" id="PF00664">
    <property type="entry name" value="ABC_membrane"/>
    <property type="match status" value="1"/>
</dbReference>
<dbReference type="Gene3D" id="3.40.50.300">
    <property type="entry name" value="P-loop containing nucleotide triphosphate hydrolases"/>
    <property type="match status" value="1"/>
</dbReference>
<evidence type="ECO:0000256" key="2">
    <source>
        <dbReference type="ARBA" id="ARBA00022448"/>
    </source>
</evidence>
<organism evidence="12 13">
    <name type="scientific">Fervidibacillus halotolerans</name>
    <dbReference type="NCBI Taxonomy" id="2980027"/>
    <lineage>
        <taxon>Bacteria</taxon>
        <taxon>Bacillati</taxon>
        <taxon>Bacillota</taxon>
        <taxon>Bacilli</taxon>
        <taxon>Bacillales</taxon>
        <taxon>Bacillaceae</taxon>
        <taxon>Fervidibacillus</taxon>
    </lineage>
</organism>
<keyword evidence="7 9" id="KW-1133">Transmembrane helix</keyword>
<keyword evidence="3" id="KW-1003">Cell membrane</keyword>
<dbReference type="CDD" id="cd18541">
    <property type="entry name" value="ABC_6TM_TmrB_like"/>
    <property type="match status" value="1"/>
</dbReference>
<dbReference type="SMART" id="SM00382">
    <property type="entry name" value="AAA"/>
    <property type="match status" value="1"/>
</dbReference>
<dbReference type="InterPro" id="IPR017871">
    <property type="entry name" value="ABC_transporter-like_CS"/>
</dbReference>
<evidence type="ECO:0000256" key="7">
    <source>
        <dbReference type="ARBA" id="ARBA00022989"/>
    </source>
</evidence>
<dbReference type="GO" id="GO:0005524">
    <property type="term" value="F:ATP binding"/>
    <property type="evidence" value="ECO:0007669"/>
    <property type="project" value="UniProtKB-KW"/>
</dbReference>
<dbReference type="FunFam" id="1.20.1560.10:FF:000011">
    <property type="entry name" value="Multidrug ABC transporter ATP-binding protein"/>
    <property type="match status" value="1"/>
</dbReference>
<dbReference type="Pfam" id="PF00005">
    <property type="entry name" value="ABC_tran"/>
    <property type="match status" value="1"/>
</dbReference>
<name>A0A9E8M0P0_9BACI</name>
<feature type="transmembrane region" description="Helical" evidence="9">
    <location>
        <begin position="21"/>
        <end position="44"/>
    </location>
</feature>
<dbReference type="FunFam" id="3.40.50.300:FF:000221">
    <property type="entry name" value="Multidrug ABC transporter ATP-binding protein"/>
    <property type="match status" value="1"/>
</dbReference>
<feature type="transmembrane region" description="Helical" evidence="9">
    <location>
        <begin position="161"/>
        <end position="179"/>
    </location>
</feature>
<dbReference type="Proteomes" id="UP001164726">
    <property type="component" value="Chromosome"/>
</dbReference>
<evidence type="ECO:0000313" key="13">
    <source>
        <dbReference type="Proteomes" id="UP001164726"/>
    </source>
</evidence>
<feature type="transmembrane region" description="Helical" evidence="9">
    <location>
        <begin position="134"/>
        <end position="155"/>
    </location>
</feature>
<evidence type="ECO:0000256" key="1">
    <source>
        <dbReference type="ARBA" id="ARBA00004651"/>
    </source>
</evidence>
<keyword evidence="5" id="KW-0547">Nucleotide-binding</keyword>
<evidence type="ECO:0000259" key="10">
    <source>
        <dbReference type="PROSITE" id="PS50893"/>
    </source>
</evidence>
<dbReference type="GO" id="GO:0016887">
    <property type="term" value="F:ATP hydrolysis activity"/>
    <property type="evidence" value="ECO:0007669"/>
    <property type="project" value="InterPro"/>
</dbReference>
<proteinExistence type="predicted"/>
<evidence type="ECO:0000256" key="9">
    <source>
        <dbReference type="SAM" id="Phobius"/>
    </source>
</evidence>
<dbReference type="GO" id="GO:0005886">
    <property type="term" value="C:plasma membrane"/>
    <property type="evidence" value="ECO:0007669"/>
    <property type="project" value="UniProtKB-SubCell"/>
</dbReference>
<dbReference type="InterPro" id="IPR036640">
    <property type="entry name" value="ABC1_TM_sf"/>
</dbReference>
<accession>A0A9E8M0P0</accession>
<dbReference type="InterPro" id="IPR003439">
    <property type="entry name" value="ABC_transporter-like_ATP-bd"/>
</dbReference>
<dbReference type="InterPro" id="IPR039421">
    <property type="entry name" value="Type_1_exporter"/>
</dbReference>
<feature type="domain" description="ABC transporter" evidence="10">
    <location>
        <begin position="337"/>
        <end position="572"/>
    </location>
</feature>
<dbReference type="InterPro" id="IPR027417">
    <property type="entry name" value="P-loop_NTPase"/>
</dbReference>
<dbReference type="RefSeq" id="WP_275421486.1">
    <property type="nucleotide sequence ID" value="NZ_CP106877.1"/>
</dbReference>
<dbReference type="PROSITE" id="PS50893">
    <property type="entry name" value="ABC_TRANSPORTER_2"/>
    <property type="match status" value="1"/>
</dbReference>
<keyword evidence="13" id="KW-1185">Reference proteome</keyword>
<evidence type="ECO:0000259" key="11">
    <source>
        <dbReference type="PROSITE" id="PS50929"/>
    </source>
</evidence>
<keyword evidence="2" id="KW-0813">Transport</keyword>
<protein>
    <submittedName>
        <fullName evidence="12">ABC transporter ATP-binding protein/permease</fullName>
    </submittedName>
</protein>
<dbReference type="PROSITE" id="PS50929">
    <property type="entry name" value="ABC_TM1F"/>
    <property type="match status" value="1"/>
</dbReference>
<feature type="domain" description="ABC transmembrane type-1" evidence="11">
    <location>
        <begin position="21"/>
        <end position="304"/>
    </location>
</feature>
<dbReference type="SUPFAM" id="SSF90123">
    <property type="entry name" value="ABC transporter transmembrane region"/>
    <property type="match status" value="1"/>
</dbReference>
<dbReference type="Gene3D" id="1.20.1560.10">
    <property type="entry name" value="ABC transporter type 1, transmembrane domain"/>
    <property type="match status" value="1"/>
</dbReference>
<keyword evidence="6 12" id="KW-0067">ATP-binding</keyword>
<sequence length="587" mass="67135">MFSVLFKLKWFFKKHWKRYTIAVLLLIIANVFEVVPPMVVGAVIDAIYLNTLTGKMFLFYLTVLFAVAVLNYINTFKWQYELFGGAFIVEKTFRSKLMDHFLKMTPTFYEKNRTGDLMARATNDLKAVSETAGFGILTLIDSTLYMGTIVLTMGFLVSWKLTLASIIPLPILAILTKILGDKIHRYYTKAQDAFGEMNDRVLESISGIRVVRAFNRERAEEKLFENMTEDVFRKNMIVEKIDAYFYPLTKILTGMSYTIGITYGTYLVITQQITLGHLVSFTVYIGMLTWPMYAIGELINVMQRGNASLDRVQETLDYKEDVPEPEKKITIHRLTNVHFQNLSFQYPMSKTVNISNVSLRISRGETIGIVGKTGSGKTTFIKQLLREYPLGDGDLLFGNVSIRHQSKQSVRQWIGYVPQEPFLFSRTIKENILFGKEKASEEELNRAIRLSALEKDLHFLPNGLDTIVGEKGVALSGGQKQRISIARALIKEPELLILDDALSAVDAKTEAAIIENLRKERKGKTTIISTHRLSAVEHAHWILVFDEGKVIEEGTHTELIQKNGWYRQQYERQQLSKRKKQEVSISW</sequence>
<comment type="subcellular location">
    <subcellularLocation>
        <location evidence="1">Cell membrane</location>
        <topology evidence="1">Multi-pass membrane protein</topology>
    </subcellularLocation>
</comment>
<feature type="transmembrane region" description="Helical" evidence="9">
    <location>
        <begin position="56"/>
        <end position="73"/>
    </location>
</feature>
<evidence type="ECO:0000256" key="5">
    <source>
        <dbReference type="ARBA" id="ARBA00022741"/>
    </source>
</evidence>
<evidence type="ECO:0000256" key="8">
    <source>
        <dbReference type="ARBA" id="ARBA00023136"/>
    </source>
</evidence>
<dbReference type="GO" id="GO:0015421">
    <property type="term" value="F:ABC-type oligopeptide transporter activity"/>
    <property type="evidence" value="ECO:0007669"/>
    <property type="project" value="TreeGrafter"/>
</dbReference>
<evidence type="ECO:0000256" key="3">
    <source>
        <dbReference type="ARBA" id="ARBA00022475"/>
    </source>
</evidence>
<evidence type="ECO:0000256" key="4">
    <source>
        <dbReference type="ARBA" id="ARBA00022692"/>
    </source>
</evidence>
<dbReference type="AlphaFoldDB" id="A0A9E8M0P0"/>
<dbReference type="EMBL" id="CP106877">
    <property type="protein sequence ID" value="WAA13328.1"/>
    <property type="molecule type" value="Genomic_DNA"/>
</dbReference>
<feature type="transmembrane region" description="Helical" evidence="9">
    <location>
        <begin position="275"/>
        <end position="295"/>
    </location>
</feature>
<keyword evidence="4 9" id="KW-0812">Transmembrane</keyword>
<dbReference type="PANTHER" id="PTHR43394:SF1">
    <property type="entry name" value="ATP-BINDING CASSETTE SUB-FAMILY B MEMBER 10, MITOCHONDRIAL"/>
    <property type="match status" value="1"/>
</dbReference>
<dbReference type="KEGG" id="fhl:OE105_04195"/>
<dbReference type="InterPro" id="IPR003593">
    <property type="entry name" value="AAA+_ATPase"/>
</dbReference>
<reference evidence="12" key="1">
    <citation type="submission" date="2022-09" db="EMBL/GenBank/DDBJ databases">
        <title>Complete Genomes of Fervidibacillus albus and Fervidibacillus halotolerans isolated from tidal flat sediments.</title>
        <authorList>
            <person name="Kwon K.K."/>
            <person name="Yang S.-H."/>
            <person name="Park M.J."/>
            <person name="Oh H.-M."/>
        </authorList>
    </citation>
    <scope>NUCLEOTIDE SEQUENCE</scope>
    <source>
        <strain evidence="12">MEBiC13594</strain>
    </source>
</reference>
<evidence type="ECO:0000256" key="6">
    <source>
        <dbReference type="ARBA" id="ARBA00022840"/>
    </source>
</evidence>
<gene>
    <name evidence="12" type="ORF">OE105_04195</name>
</gene>